<protein>
    <submittedName>
        <fullName evidence="2">Cation:proton antiporter</fullName>
    </submittedName>
</protein>
<comment type="caution">
    <text evidence="2">The sequence shown here is derived from an EMBL/GenBank/DDBJ whole genome shotgun (WGS) entry which is preliminary data.</text>
</comment>
<keyword evidence="1" id="KW-0472">Membrane</keyword>
<evidence type="ECO:0000256" key="1">
    <source>
        <dbReference type="SAM" id="Phobius"/>
    </source>
</evidence>
<proteinExistence type="predicted"/>
<reference evidence="2" key="1">
    <citation type="submission" date="2021-03" db="EMBL/GenBank/DDBJ databases">
        <authorList>
            <person name="So Y."/>
        </authorList>
    </citation>
    <scope>NUCLEOTIDE SEQUENCE</scope>
    <source>
        <strain evidence="2">SG15</strain>
    </source>
</reference>
<feature type="transmembrane region" description="Helical" evidence="1">
    <location>
        <begin position="34"/>
        <end position="54"/>
    </location>
</feature>
<feature type="transmembrane region" description="Helical" evidence="1">
    <location>
        <begin position="66"/>
        <end position="88"/>
    </location>
</feature>
<evidence type="ECO:0000313" key="2">
    <source>
        <dbReference type="EMBL" id="MBP0492706.1"/>
    </source>
</evidence>
<keyword evidence="1" id="KW-0812">Transmembrane</keyword>
<keyword evidence="1" id="KW-1133">Transmembrane helix</keyword>
<keyword evidence="3" id="KW-1185">Reference proteome</keyword>
<dbReference type="AlphaFoldDB" id="A0A940MYC6"/>
<organism evidence="2 3">
    <name type="scientific">Roseomonas indoligenes</name>
    <dbReference type="NCBI Taxonomy" id="2820811"/>
    <lineage>
        <taxon>Bacteria</taxon>
        <taxon>Pseudomonadati</taxon>
        <taxon>Pseudomonadota</taxon>
        <taxon>Alphaproteobacteria</taxon>
        <taxon>Acetobacterales</taxon>
        <taxon>Roseomonadaceae</taxon>
        <taxon>Roseomonas</taxon>
    </lineage>
</organism>
<sequence>MTAWIVAALLAVMALAAWLGVAGAARLRGPLARLHAVAFVNIACGAPLAAAALVTDGISGRSVKVVSAVLLSWLVGAATAHATGRALVKREDAR</sequence>
<evidence type="ECO:0000313" key="3">
    <source>
        <dbReference type="Proteomes" id="UP000677537"/>
    </source>
</evidence>
<dbReference type="EMBL" id="JAGIZA010000004">
    <property type="protein sequence ID" value="MBP0492706.1"/>
    <property type="molecule type" value="Genomic_DNA"/>
</dbReference>
<dbReference type="RefSeq" id="WP_209372468.1">
    <property type="nucleotide sequence ID" value="NZ_JAGIZA010000004.1"/>
</dbReference>
<name>A0A940MYC6_9PROT</name>
<accession>A0A940MYC6</accession>
<gene>
    <name evidence="2" type="ORF">J5Y10_07935</name>
</gene>
<dbReference type="Proteomes" id="UP000677537">
    <property type="component" value="Unassembled WGS sequence"/>
</dbReference>